<keyword evidence="1" id="KW-1133">Transmembrane helix</keyword>
<organism evidence="2">
    <name type="scientific">marine sediment metagenome</name>
    <dbReference type="NCBI Taxonomy" id="412755"/>
    <lineage>
        <taxon>unclassified sequences</taxon>
        <taxon>metagenomes</taxon>
        <taxon>ecological metagenomes</taxon>
    </lineage>
</organism>
<dbReference type="InterPro" id="IPR001036">
    <property type="entry name" value="Acrflvin-R"/>
</dbReference>
<dbReference type="Pfam" id="PF00873">
    <property type="entry name" value="ACR_tran"/>
    <property type="match status" value="1"/>
</dbReference>
<keyword evidence="1" id="KW-0472">Membrane</keyword>
<dbReference type="Gene3D" id="1.20.1640.10">
    <property type="entry name" value="Multidrug efflux transporter AcrB transmembrane domain"/>
    <property type="match status" value="1"/>
</dbReference>
<dbReference type="AlphaFoldDB" id="X1CU19"/>
<sequence>MSVGLPFSFAGMFILIAFVGITINVISLFGMIIVVGILVDDAIVVGENIFAHYERGKPALNAAIDGAFEMLPPVFTSVFTTII</sequence>
<feature type="transmembrane region" description="Helical" evidence="1">
    <location>
        <begin position="12"/>
        <end position="39"/>
    </location>
</feature>
<name>X1CU19_9ZZZZ</name>
<evidence type="ECO:0000313" key="2">
    <source>
        <dbReference type="EMBL" id="GAH11956.1"/>
    </source>
</evidence>
<dbReference type="PANTHER" id="PTHR32063:SF33">
    <property type="entry name" value="RND SUPERFAMILY EFFLUX PUMP PERMEASE COMPONENT"/>
    <property type="match status" value="1"/>
</dbReference>
<feature type="non-terminal residue" evidence="2">
    <location>
        <position position="83"/>
    </location>
</feature>
<proteinExistence type="predicted"/>
<comment type="caution">
    <text evidence="2">The sequence shown here is derived from an EMBL/GenBank/DDBJ whole genome shotgun (WGS) entry which is preliminary data.</text>
</comment>
<dbReference type="GO" id="GO:0005886">
    <property type="term" value="C:plasma membrane"/>
    <property type="evidence" value="ECO:0007669"/>
    <property type="project" value="TreeGrafter"/>
</dbReference>
<dbReference type="SUPFAM" id="SSF82866">
    <property type="entry name" value="Multidrug efflux transporter AcrB transmembrane domain"/>
    <property type="match status" value="1"/>
</dbReference>
<accession>X1CU19</accession>
<dbReference type="GO" id="GO:0042910">
    <property type="term" value="F:xenobiotic transmembrane transporter activity"/>
    <property type="evidence" value="ECO:0007669"/>
    <property type="project" value="TreeGrafter"/>
</dbReference>
<gene>
    <name evidence="2" type="ORF">S01H4_64601</name>
</gene>
<dbReference type="EMBL" id="BART01039232">
    <property type="protein sequence ID" value="GAH11956.1"/>
    <property type="molecule type" value="Genomic_DNA"/>
</dbReference>
<dbReference type="PANTHER" id="PTHR32063">
    <property type="match status" value="1"/>
</dbReference>
<reference evidence="2" key="1">
    <citation type="journal article" date="2014" name="Front. Microbiol.">
        <title>High frequency of phylogenetically diverse reductive dehalogenase-homologous genes in deep subseafloor sedimentary metagenomes.</title>
        <authorList>
            <person name="Kawai M."/>
            <person name="Futagami T."/>
            <person name="Toyoda A."/>
            <person name="Takaki Y."/>
            <person name="Nishi S."/>
            <person name="Hori S."/>
            <person name="Arai W."/>
            <person name="Tsubouchi T."/>
            <person name="Morono Y."/>
            <person name="Uchiyama I."/>
            <person name="Ito T."/>
            <person name="Fujiyama A."/>
            <person name="Inagaki F."/>
            <person name="Takami H."/>
        </authorList>
    </citation>
    <scope>NUCLEOTIDE SEQUENCE</scope>
    <source>
        <strain evidence="2">Expedition CK06-06</strain>
    </source>
</reference>
<protein>
    <recommendedName>
        <fullName evidence="3">Acriflavin resistance protein</fullName>
    </recommendedName>
</protein>
<evidence type="ECO:0000256" key="1">
    <source>
        <dbReference type="SAM" id="Phobius"/>
    </source>
</evidence>
<keyword evidence="1" id="KW-0812">Transmembrane</keyword>
<evidence type="ECO:0008006" key="3">
    <source>
        <dbReference type="Google" id="ProtNLM"/>
    </source>
</evidence>